<dbReference type="GO" id="GO:0005886">
    <property type="term" value="C:plasma membrane"/>
    <property type="evidence" value="ECO:0007669"/>
    <property type="project" value="UniProtKB-SubCell"/>
</dbReference>
<keyword evidence="1" id="KW-0472">Membrane</keyword>
<keyword evidence="1" id="KW-0812">Transmembrane</keyword>
<dbReference type="KEGG" id="hwc:Hqrw_2002"/>
<sequence length="336" mass="35569">MMMISRATLTGLIAIFICVHFAGITLTLQTQAAIYLLGMVALNLPHGGYEHFANLRRRAMRFRGKYIAGYLCVAAVFIAVFVLAPVIGLAIAIAIAVAKGGGGDLYALQITAGTGHIQSRAHQLLAVAARGGAVMAVPIVVFPETFHTFSSLMIGMVDPGGLTGIARYFDVTRIIIGVGYAATVIGHLGAGYLHRTVDGSGWMVDAAETILLIGYFAVVPVVVAVGLYFPLWYSMRQVARELNIETNTTQGSDLLGGTTVSAGGVALRAWVVLIAGALATAIVAVGFWWVVPNPVPSESISFGLVAFWSVFISIIALPHVLVGNVLDRQRGIWHVP</sequence>
<feature type="transmembrane region" description="Helical" evidence="1">
    <location>
        <begin position="302"/>
        <end position="322"/>
    </location>
</feature>
<dbReference type="HOGENOM" id="CLU_068196_0_0_2"/>
<comment type="similarity">
    <text evidence="1">Belongs to the Brp/Blh beta-carotene diooxygenase family.</text>
</comment>
<feature type="transmembrane region" description="Helical" evidence="1">
    <location>
        <begin position="269"/>
        <end position="290"/>
    </location>
</feature>
<keyword evidence="1" id="KW-0223">Dioxygenase</keyword>
<gene>
    <name evidence="2" type="primary">brp</name>
    <name evidence="2" type="ordered locus">Hqrw_2002</name>
</gene>
<dbReference type="Pfam" id="PF15461">
    <property type="entry name" value="BCD"/>
    <property type="match status" value="1"/>
</dbReference>
<keyword evidence="1" id="KW-1133">Transmembrane helix</keyword>
<keyword evidence="1 2" id="KW-0560">Oxidoreductase</keyword>
<dbReference type="OrthoDB" id="206064at2157"/>
<dbReference type="InterPro" id="IPR022270">
    <property type="entry name" value="Blh_diox"/>
</dbReference>
<feature type="transmembrane region" description="Helical" evidence="1">
    <location>
        <begin position="32"/>
        <end position="49"/>
    </location>
</feature>
<dbReference type="EC" id="1.13.11.63" evidence="1"/>
<keyword evidence="1" id="KW-0479">Metal-binding</keyword>
<comment type="caution">
    <text evidence="1">Lacks conserved residue(s) required for the propagation of feature annotation.</text>
</comment>
<dbReference type="EMBL" id="FR746099">
    <property type="protein sequence ID" value="CCC39914.1"/>
    <property type="molecule type" value="Genomic_DNA"/>
</dbReference>
<dbReference type="GO" id="GO:0003834">
    <property type="term" value="F:beta-carotene 15,15'-dioxygenase activity"/>
    <property type="evidence" value="ECO:0007669"/>
    <property type="project" value="UniProtKB-EC"/>
</dbReference>
<feature type="transmembrane region" description="Helical" evidence="1">
    <location>
        <begin position="133"/>
        <end position="154"/>
    </location>
</feature>
<dbReference type="HAMAP" id="MF_02093">
    <property type="entry name" value="Beta_carotene_diox"/>
    <property type="match status" value="1"/>
</dbReference>
<dbReference type="NCBIfam" id="TIGR03753">
    <property type="entry name" value="blh_monoox"/>
    <property type="match status" value="1"/>
</dbReference>
<dbReference type="Proteomes" id="UP000007954">
    <property type="component" value="Chromosome"/>
</dbReference>
<evidence type="ECO:0000256" key="1">
    <source>
        <dbReference type="HAMAP-Rule" id="MF_02093"/>
    </source>
</evidence>
<feature type="transmembrane region" description="Helical" evidence="1">
    <location>
        <begin position="70"/>
        <end position="98"/>
    </location>
</feature>
<dbReference type="GO" id="GO:0016121">
    <property type="term" value="P:carotene catabolic process"/>
    <property type="evidence" value="ECO:0007669"/>
    <property type="project" value="UniProtKB-UniRule"/>
</dbReference>
<feature type="transmembrane region" description="Helical" evidence="1">
    <location>
        <begin position="174"/>
        <end position="193"/>
    </location>
</feature>
<dbReference type="GO" id="GO:0010436">
    <property type="term" value="F:carotenoid dioxygenase activity"/>
    <property type="evidence" value="ECO:0007669"/>
    <property type="project" value="UniProtKB-UniRule"/>
</dbReference>
<proteinExistence type="inferred from homology"/>
<name>G0LKF6_HALWC</name>
<dbReference type="GO" id="GO:0005506">
    <property type="term" value="F:iron ion binding"/>
    <property type="evidence" value="ECO:0007669"/>
    <property type="project" value="UniProtKB-UniRule"/>
</dbReference>
<evidence type="ECO:0000313" key="2">
    <source>
        <dbReference type="EMBL" id="CCC39914.1"/>
    </source>
</evidence>
<keyword evidence="1" id="KW-1003">Cell membrane</keyword>
<keyword evidence="1" id="KW-0408">Iron</keyword>
<dbReference type="AlphaFoldDB" id="G0LKF6"/>
<comment type="function">
    <text evidence="1">Catalyzes the cleavage of beta-carotene at its central double bond (15,15') to yield two molecules of all-trans-retinal.</text>
</comment>
<accession>G0LKF6</accession>
<reference evidence="2 3" key="1">
    <citation type="journal article" date="2011" name="PLoS ONE">
        <title>Haloquadratum walsbyi: limited diversity in a global pond.</title>
        <authorList>
            <person name="Dyall-Smith M."/>
            <person name="Pfeiffer F."/>
            <person name="Klee K."/>
            <person name="Palm P."/>
            <person name="Gross K."/>
            <person name="Schuster S.C."/>
            <person name="Rampp M."/>
            <person name="Oesterhelt D."/>
        </authorList>
    </citation>
    <scope>NUCLEOTIDE SEQUENCE [LARGE SCALE GENOMIC DNA]</scope>
    <source>
        <strain evidence="3">DSM 16854 / JCM 12705 / C23</strain>
    </source>
</reference>
<feature type="transmembrane region" description="Helical" evidence="1">
    <location>
        <begin position="213"/>
        <end position="233"/>
    </location>
</feature>
<organism evidence="2 3">
    <name type="scientific">Haloquadratum walsbyi (strain DSM 16854 / JCM 12705 / C23)</name>
    <dbReference type="NCBI Taxonomy" id="768065"/>
    <lineage>
        <taxon>Archaea</taxon>
        <taxon>Methanobacteriati</taxon>
        <taxon>Methanobacteriota</taxon>
        <taxon>Stenosarchaea group</taxon>
        <taxon>Halobacteria</taxon>
        <taxon>Halobacteriales</taxon>
        <taxon>Haloferacaceae</taxon>
        <taxon>Haloquadratum</taxon>
    </lineage>
</organism>
<protein>
    <recommendedName>
        <fullName evidence="1">Probable beta-carotene 15,15'-dioxygenase</fullName>
        <ecNumber evidence="1">1.13.11.63</ecNumber>
    </recommendedName>
</protein>
<evidence type="ECO:0000313" key="3">
    <source>
        <dbReference type="Proteomes" id="UP000007954"/>
    </source>
</evidence>
<comment type="catalytic activity">
    <reaction evidence="1">
        <text>all-trans-beta-carotene + O2 = 2 all-trans-retinal</text>
        <dbReference type="Rhea" id="RHEA:32887"/>
        <dbReference type="ChEBI" id="CHEBI:15379"/>
        <dbReference type="ChEBI" id="CHEBI:17579"/>
        <dbReference type="ChEBI" id="CHEBI:17898"/>
        <dbReference type="EC" id="1.13.11.63"/>
    </reaction>
</comment>
<comment type="subcellular location">
    <subcellularLocation>
        <location evidence="1">Cell membrane</location>
        <topology evidence="1">Multi-pass membrane protein</topology>
    </subcellularLocation>
</comment>
<comment type="cofactor">
    <cofactor evidence="1">
        <name>Fe(2+)</name>
        <dbReference type="ChEBI" id="CHEBI:29033"/>
    </cofactor>
</comment>